<feature type="compositionally biased region" description="Basic residues" evidence="2">
    <location>
        <begin position="320"/>
        <end position="336"/>
    </location>
</feature>
<name>A0AA39GJN8_SARSR</name>
<proteinExistence type="predicted"/>
<evidence type="ECO:0000313" key="4">
    <source>
        <dbReference type="Proteomes" id="UP001175261"/>
    </source>
</evidence>
<evidence type="ECO:0000256" key="1">
    <source>
        <dbReference type="SAM" id="Coils"/>
    </source>
</evidence>
<feature type="coiled-coil region" evidence="1">
    <location>
        <begin position="391"/>
        <end position="442"/>
    </location>
</feature>
<feature type="region of interest" description="Disordered" evidence="2">
    <location>
        <begin position="311"/>
        <end position="336"/>
    </location>
</feature>
<dbReference type="Proteomes" id="UP001175261">
    <property type="component" value="Unassembled WGS sequence"/>
</dbReference>
<dbReference type="AlphaFoldDB" id="A0AA39GJN8"/>
<protein>
    <submittedName>
        <fullName evidence="3">Uncharacterized protein</fullName>
    </submittedName>
</protein>
<evidence type="ECO:0000313" key="3">
    <source>
        <dbReference type="EMBL" id="KAK0387883.1"/>
    </source>
</evidence>
<keyword evidence="4" id="KW-1185">Reference proteome</keyword>
<accession>A0AA39GJN8</accession>
<evidence type="ECO:0000256" key="2">
    <source>
        <dbReference type="SAM" id="MobiDB-lite"/>
    </source>
</evidence>
<gene>
    <name evidence="3" type="ORF">NLU13_4128</name>
</gene>
<dbReference type="EMBL" id="JAPDFR010000003">
    <property type="protein sequence ID" value="KAK0387883.1"/>
    <property type="molecule type" value="Genomic_DNA"/>
</dbReference>
<reference evidence="3" key="1">
    <citation type="submission" date="2022-10" db="EMBL/GenBank/DDBJ databases">
        <title>Determination and structural analysis of whole genome sequence of Sarocladium strictum F4-1.</title>
        <authorList>
            <person name="Hu L."/>
            <person name="Jiang Y."/>
        </authorList>
    </citation>
    <scope>NUCLEOTIDE SEQUENCE</scope>
    <source>
        <strain evidence="3">F4-1</strain>
    </source>
</reference>
<keyword evidence="1" id="KW-0175">Coiled coil</keyword>
<comment type="caution">
    <text evidence="3">The sequence shown here is derived from an EMBL/GenBank/DDBJ whole genome shotgun (WGS) entry which is preliminary data.</text>
</comment>
<sequence>MFGAARVRDAILDLPTLDIRSDQIDYSIYATEAHIRPEKESTSRIDISQVHYEAKCKGDEIFWNAIVRLYNDRIKYIPKVEADRFVQLSWSTHIYTSTTGLSHHKIDQCLRRGARDPCFTDAVILSLFFDHKLVAARPWYAAWATTYNTRYMMPERITEMTKYKNLPASPMKISQRPAYLASQSLVPRGHDDNVLASQHNSPKHIGGAGQAEHHRAGQTVLSSFLQLSKSPPQDMPRPAAETFSLQQVGLVQNSDVAPIEDILVRNALREHAAKVESQGVLPQQNDVFLESRARRSSAIRAEERTRDLYENYPVTNKPATPKKRHGTSTPRNKRQCRISPFDPAIVTPASTPEPKSMPVHIERQEQSDQVMKDINEPQEPVSSSVAPEELIKEIEGVMAEEQRILAKAKQLQSKLAAKRTEVASLEAQLADAYSKLADARRRNFH</sequence>
<organism evidence="3 4">
    <name type="scientific">Sarocladium strictum</name>
    <name type="common">Black bundle disease fungus</name>
    <name type="synonym">Acremonium strictum</name>
    <dbReference type="NCBI Taxonomy" id="5046"/>
    <lineage>
        <taxon>Eukaryota</taxon>
        <taxon>Fungi</taxon>
        <taxon>Dikarya</taxon>
        <taxon>Ascomycota</taxon>
        <taxon>Pezizomycotina</taxon>
        <taxon>Sordariomycetes</taxon>
        <taxon>Hypocreomycetidae</taxon>
        <taxon>Hypocreales</taxon>
        <taxon>Sarocladiaceae</taxon>
        <taxon>Sarocladium</taxon>
    </lineage>
</organism>